<dbReference type="Gene3D" id="1.10.10.60">
    <property type="entry name" value="Homeodomain-like"/>
    <property type="match status" value="2"/>
</dbReference>
<keyword evidence="3" id="KW-0805">Transcription regulation</keyword>
<keyword evidence="5" id="KW-0010">Activator</keyword>
<evidence type="ECO:0000313" key="11">
    <source>
        <dbReference type="Proteomes" id="UP000325577"/>
    </source>
</evidence>
<dbReference type="PROSITE" id="PS50090">
    <property type="entry name" value="MYB_LIKE"/>
    <property type="match status" value="2"/>
</dbReference>
<dbReference type="PANTHER" id="PTHR47999:SF24">
    <property type="entry name" value="TRANSCRIPTION FACTOR MYB90"/>
    <property type="match status" value="1"/>
</dbReference>
<comment type="subcellular location">
    <subcellularLocation>
        <location evidence="1">Nucleus</location>
    </subcellularLocation>
</comment>
<dbReference type="InterPro" id="IPR017930">
    <property type="entry name" value="Myb_dom"/>
</dbReference>
<feature type="domain" description="Myb-like" evidence="8">
    <location>
        <begin position="9"/>
        <end position="57"/>
    </location>
</feature>
<dbReference type="InterPro" id="IPR015495">
    <property type="entry name" value="Myb_TF_plants"/>
</dbReference>
<dbReference type="GO" id="GO:0005634">
    <property type="term" value="C:nucleus"/>
    <property type="evidence" value="ECO:0007669"/>
    <property type="project" value="UniProtKB-SubCell"/>
</dbReference>
<dbReference type="SUPFAM" id="SSF46689">
    <property type="entry name" value="Homeodomain-like"/>
    <property type="match status" value="1"/>
</dbReference>
<proteinExistence type="predicted"/>
<keyword evidence="11" id="KW-1185">Reference proteome</keyword>
<evidence type="ECO:0000256" key="7">
    <source>
        <dbReference type="ARBA" id="ARBA00023242"/>
    </source>
</evidence>
<dbReference type="OrthoDB" id="2143914at2759"/>
<feature type="domain" description="HTH myb-type" evidence="9">
    <location>
        <begin position="62"/>
        <end position="112"/>
    </location>
</feature>
<keyword evidence="7" id="KW-0539">Nucleus</keyword>
<dbReference type="Pfam" id="PF00249">
    <property type="entry name" value="Myb_DNA-binding"/>
    <property type="match status" value="2"/>
</dbReference>
<dbReference type="EMBL" id="CM018032">
    <property type="protein sequence ID" value="KAA8547724.1"/>
    <property type="molecule type" value="Genomic_DNA"/>
</dbReference>
<dbReference type="SMART" id="SM00717">
    <property type="entry name" value="SANT"/>
    <property type="match status" value="2"/>
</dbReference>
<name>A0A5J5BYJ6_9ASTE</name>
<evidence type="ECO:0000256" key="1">
    <source>
        <dbReference type="ARBA" id="ARBA00004123"/>
    </source>
</evidence>
<evidence type="ECO:0000256" key="3">
    <source>
        <dbReference type="ARBA" id="ARBA00023015"/>
    </source>
</evidence>
<dbReference type="AlphaFoldDB" id="A0A5J5BYJ6"/>
<keyword evidence="6" id="KW-0804">Transcription</keyword>
<protein>
    <submittedName>
        <fullName evidence="10">Uncharacterized protein</fullName>
    </submittedName>
</protein>
<dbReference type="GO" id="GO:0080090">
    <property type="term" value="P:regulation of primary metabolic process"/>
    <property type="evidence" value="ECO:0007669"/>
    <property type="project" value="UniProtKB-ARBA"/>
</dbReference>
<evidence type="ECO:0000256" key="2">
    <source>
        <dbReference type="ARBA" id="ARBA00022737"/>
    </source>
</evidence>
<evidence type="ECO:0000259" key="9">
    <source>
        <dbReference type="PROSITE" id="PS51294"/>
    </source>
</evidence>
<dbReference type="PANTHER" id="PTHR47999">
    <property type="entry name" value="TRANSCRIPTION FACTOR MYB8-RELATED-RELATED"/>
    <property type="match status" value="1"/>
</dbReference>
<feature type="domain" description="Myb-like" evidence="8">
    <location>
        <begin position="58"/>
        <end position="108"/>
    </location>
</feature>
<dbReference type="Proteomes" id="UP000325577">
    <property type="component" value="Linkage Group LG1"/>
</dbReference>
<keyword evidence="2" id="KW-0677">Repeat</keyword>
<dbReference type="InterPro" id="IPR009057">
    <property type="entry name" value="Homeodomain-like_sf"/>
</dbReference>
<keyword evidence="4" id="KW-0238">DNA-binding</keyword>
<dbReference type="GO" id="GO:0003677">
    <property type="term" value="F:DNA binding"/>
    <property type="evidence" value="ECO:0007669"/>
    <property type="project" value="UniProtKB-KW"/>
</dbReference>
<feature type="domain" description="HTH myb-type" evidence="9">
    <location>
        <begin position="8"/>
        <end position="61"/>
    </location>
</feature>
<organism evidence="10 11">
    <name type="scientific">Nyssa sinensis</name>
    <dbReference type="NCBI Taxonomy" id="561372"/>
    <lineage>
        <taxon>Eukaryota</taxon>
        <taxon>Viridiplantae</taxon>
        <taxon>Streptophyta</taxon>
        <taxon>Embryophyta</taxon>
        <taxon>Tracheophyta</taxon>
        <taxon>Spermatophyta</taxon>
        <taxon>Magnoliopsida</taxon>
        <taxon>eudicotyledons</taxon>
        <taxon>Gunneridae</taxon>
        <taxon>Pentapetalae</taxon>
        <taxon>asterids</taxon>
        <taxon>Cornales</taxon>
        <taxon>Nyssaceae</taxon>
        <taxon>Nyssa</taxon>
    </lineage>
</organism>
<dbReference type="InterPro" id="IPR001005">
    <property type="entry name" value="SANT/Myb"/>
</dbReference>
<gene>
    <name evidence="10" type="ORF">F0562_004153</name>
</gene>
<evidence type="ECO:0000259" key="8">
    <source>
        <dbReference type="PROSITE" id="PS50090"/>
    </source>
</evidence>
<accession>A0A5J5BYJ6</accession>
<dbReference type="CDD" id="cd00167">
    <property type="entry name" value="SANT"/>
    <property type="match status" value="2"/>
</dbReference>
<evidence type="ECO:0000256" key="6">
    <source>
        <dbReference type="ARBA" id="ARBA00023163"/>
    </source>
</evidence>
<dbReference type="PROSITE" id="PS51294">
    <property type="entry name" value="HTH_MYB"/>
    <property type="match status" value="2"/>
</dbReference>
<sequence length="257" mass="29335">MESTPFGVRKGAWTEEEDILLRNCIEKHGEGKWHQVPLKAGLNRCRKSCRLRWLNYLRPNIKRGGFASDEVDLIIRLHKLLGNRWSLIAGRLPGRTANDVKNYWNTRLQKKTVARGDEVKTEAQKTMETKIIKPRPRTFSKNLTWLRGNNFMVDNTQPGDSLCTKPTPTSPLEIDGIPWWDDLFVDKEINNGITSWSITGLEEQPLTGLWSTEEATVPGNIAGDCSSVDQEVQNGWSDFSIDVDLWDLLSNEQEIML</sequence>
<evidence type="ECO:0000313" key="10">
    <source>
        <dbReference type="EMBL" id="KAA8547724.1"/>
    </source>
</evidence>
<evidence type="ECO:0000256" key="5">
    <source>
        <dbReference type="ARBA" id="ARBA00023159"/>
    </source>
</evidence>
<dbReference type="FunFam" id="1.10.10.60:FF:000218">
    <property type="entry name" value="Myb transcription factor"/>
    <property type="match status" value="1"/>
</dbReference>
<reference evidence="10 11" key="1">
    <citation type="submission" date="2019-09" db="EMBL/GenBank/DDBJ databases">
        <title>A chromosome-level genome assembly of the Chinese tupelo Nyssa sinensis.</title>
        <authorList>
            <person name="Yang X."/>
            <person name="Kang M."/>
            <person name="Yang Y."/>
            <person name="Xiong H."/>
            <person name="Wang M."/>
            <person name="Zhang Z."/>
            <person name="Wang Z."/>
            <person name="Wu H."/>
            <person name="Ma T."/>
            <person name="Liu J."/>
            <person name="Xi Z."/>
        </authorList>
    </citation>
    <scope>NUCLEOTIDE SEQUENCE [LARGE SCALE GENOMIC DNA]</scope>
    <source>
        <strain evidence="10">J267</strain>
        <tissue evidence="10">Leaf</tissue>
    </source>
</reference>
<evidence type="ECO:0000256" key="4">
    <source>
        <dbReference type="ARBA" id="ARBA00023125"/>
    </source>
</evidence>